<dbReference type="SUPFAM" id="SSF51126">
    <property type="entry name" value="Pectin lyase-like"/>
    <property type="match status" value="1"/>
</dbReference>
<evidence type="ECO:0000313" key="2">
    <source>
        <dbReference type="EMBL" id="XDI04742.1"/>
    </source>
</evidence>
<evidence type="ECO:0008006" key="3">
    <source>
        <dbReference type="Google" id="ProtNLM"/>
    </source>
</evidence>
<reference evidence="2" key="1">
    <citation type="submission" date="2024-05" db="EMBL/GenBank/DDBJ databases">
        <title>Herbiconiux sp. A18JL235.</title>
        <authorList>
            <person name="Zhang G."/>
        </authorList>
    </citation>
    <scope>NUCLEOTIDE SEQUENCE</scope>
    <source>
        <strain evidence="2">A18JL235</strain>
    </source>
</reference>
<name>A0AB39BFE5_9MICO</name>
<dbReference type="InterPro" id="IPR011050">
    <property type="entry name" value="Pectin_lyase_fold/virulence"/>
</dbReference>
<keyword evidence="1" id="KW-0732">Signal</keyword>
<protein>
    <recommendedName>
        <fullName evidence="3">Right handed beta helix domain-containing protein</fullName>
    </recommendedName>
</protein>
<dbReference type="AlphaFoldDB" id="A0AB39BFE5"/>
<proteinExistence type="predicted"/>
<feature type="signal peptide" evidence="1">
    <location>
        <begin position="1"/>
        <end position="29"/>
    </location>
</feature>
<evidence type="ECO:0000256" key="1">
    <source>
        <dbReference type="SAM" id="SignalP"/>
    </source>
</evidence>
<feature type="chain" id="PRO_5044246630" description="Right handed beta helix domain-containing protein" evidence="1">
    <location>
        <begin position="30"/>
        <end position="287"/>
    </location>
</feature>
<organism evidence="2">
    <name type="scientific">Herbiconiux sp. A18JL235</name>
    <dbReference type="NCBI Taxonomy" id="3152363"/>
    <lineage>
        <taxon>Bacteria</taxon>
        <taxon>Bacillati</taxon>
        <taxon>Actinomycetota</taxon>
        <taxon>Actinomycetes</taxon>
        <taxon>Micrococcales</taxon>
        <taxon>Microbacteriaceae</taxon>
        <taxon>Herbiconiux</taxon>
    </lineage>
</organism>
<dbReference type="EMBL" id="CP162511">
    <property type="protein sequence ID" value="XDI04742.1"/>
    <property type="molecule type" value="Genomic_DNA"/>
</dbReference>
<dbReference type="RefSeq" id="WP_368497149.1">
    <property type="nucleotide sequence ID" value="NZ_CP162511.1"/>
</dbReference>
<accession>A0AB39BFE5</accession>
<gene>
    <name evidence="2" type="ORF">ABFY20_15560</name>
</gene>
<sequence>MMKPRRNVALGLFAAALALAGALAPGVSAQADPASCPAPGTGGRSSALPAPTVLTGSVHTTAANQVLDNVEIRGRLYIDHPGVVIRDSTLVGDAYYAVYSTAGGLGFTIQDSDVNGPIKFSDGSTVRDTHIFGSPGTILADGLFIANDLVTIDNVRIEQLRPLYGQHVDGIQITRGTGISITNSWIDPTPASGIVNDTVNAAIFTMGSDSDPVADLTISCNVLMHAVNSYYPLRLNGTQGTVTVTDNIVSDAVGSPPVRVTGPVPTTLVWSGNELADGTPISVPAPW</sequence>